<dbReference type="SUPFAM" id="SSF48403">
    <property type="entry name" value="Ankyrin repeat"/>
    <property type="match status" value="1"/>
</dbReference>
<reference evidence="4 5" key="1">
    <citation type="journal article" date="2015" name="Biol. Direct">
        <title>Babela massiliensis, a representative of a widespread bacterial phylum with unusual adaptations to parasitism in amoebae.</title>
        <authorList>
            <person name="Pagnier I."/>
            <person name="Yutin N."/>
            <person name="Croce O."/>
            <person name="Makarova K.S."/>
            <person name="Wolf Y.I."/>
            <person name="Benamar S."/>
            <person name="Raoult D."/>
            <person name="Koonin E.V."/>
            <person name="La Scola B."/>
        </authorList>
    </citation>
    <scope>NUCLEOTIDE SEQUENCE [LARGE SCALE GENOMIC DNA]</scope>
    <source>
        <strain evidence="5">BABL1</strain>
    </source>
</reference>
<dbReference type="PROSITE" id="PS50088">
    <property type="entry name" value="ANK_REPEAT"/>
    <property type="match status" value="5"/>
</dbReference>
<keyword evidence="5" id="KW-1185">Reference proteome</keyword>
<dbReference type="KEGG" id="dpb:BABL1_gene_274"/>
<evidence type="ECO:0000256" key="1">
    <source>
        <dbReference type="ARBA" id="ARBA00022737"/>
    </source>
</evidence>
<dbReference type="InterPro" id="IPR002110">
    <property type="entry name" value="Ankyrin_rpt"/>
</dbReference>
<dbReference type="Pfam" id="PF00023">
    <property type="entry name" value="Ank"/>
    <property type="match status" value="1"/>
</dbReference>
<accession>V6DJQ1</accession>
<dbReference type="RefSeq" id="WP_023792354.1">
    <property type="nucleotide sequence ID" value="NC_023003.1"/>
</dbReference>
<dbReference type="EMBL" id="HG793133">
    <property type="protein sequence ID" value="CDK30741.1"/>
    <property type="molecule type" value="Genomic_DNA"/>
</dbReference>
<dbReference type="PANTHER" id="PTHR24193:SF121">
    <property type="entry name" value="ADA2A-CONTAINING COMPLEX COMPONENT 3, ISOFORM D"/>
    <property type="match status" value="1"/>
</dbReference>
<dbReference type="InterPro" id="IPR050663">
    <property type="entry name" value="Ankyrin-SOCS_Box"/>
</dbReference>
<name>V6DJQ1_9BACT</name>
<dbReference type="Gene3D" id="1.25.40.20">
    <property type="entry name" value="Ankyrin repeat-containing domain"/>
    <property type="match status" value="2"/>
</dbReference>
<feature type="repeat" description="ANK" evidence="3">
    <location>
        <begin position="237"/>
        <end position="275"/>
    </location>
</feature>
<organism evidence="4 5">
    <name type="scientific">Candidatus Babela massiliensis</name>
    <dbReference type="NCBI Taxonomy" id="673862"/>
    <lineage>
        <taxon>Bacteria</taxon>
        <taxon>Candidatus Babelota</taxon>
        <taxon>Candidatus Babeliae</taxon>
        <taxon>Candidatus Babeliales</taxon>
        <taxon>Candidatus Babeliaceae</taxon>
        <taxon>Candidatus Babela</taxon>
    </lineage>
</organism>
<evidence type="ECO:0000313" key="5">
    <source>
        <dbReference type="Proteomes" id="UP000018769"/>
    </source>
</evidence>
<dbReference type="eggNOG" id="COG0666">
    <property type="taxonomic scope" value="Bacteria"/>
</dbReference>
<dbReference type="STRING" id="673862.BABL1_gene_274"/>
<proteinExistence type="predicted"/>
<protein>
    <submittedName>
        <fullName evidence="4">Ankyrin repeats containing protein</fullName>
    </submittedName>
</protein>
<dbReference type="Pfam" id="PF12796">
    <property type="entry name" value="Ank_2"/>
    <property type="match status" value="2"/>
</dbReference>
<dbReference type="GO" id="GO:0045944">
    <property type="term" value="P:positive regulation of transcription by RNA polymerase II"/>
    <property type="evidence" value="ECO:0007669"/>
    <property type="project" value="TreeGrafter"/>
</dbReference>
<dbReference type="OrthoDB" id="9812708at2"/>
<dbReference type="PROSITE" id="PS50297">
    <property type="entry name" value="ANK_REP_REGION"/>
    <property type="match status" value="3"/>
</dbReference>
<feature type="repeat" description="ANK" evidence="3">
    <location>
        <begin position="204"/>
        <end position="236"/>
    </location>
</feature>
<evidence type="ECO:0000256" key="2">
    <source>
        <dbReference type="ARBA" id="ARBA00023043"/>
    </source>
</evidence>
<feature type="repeat" description="ANK" evidence="3">
    <location>
        <begin position="55"/>
        <end position="87"/>
    </location>
</feature>
<dbReference type="PANTHER" id="PTHR24193">
    <property type="entry name" value="ANKYRIN REPEAT PROTEIN"/>
    <property type="match status" value="1"/>
</dbReference>
<dbReference type="GO" id="GO:0000976">
    <property type="term" value="F:transcription cis-regulatory region binding"/>
    <property type="evidence" value="ECO:0007669"/>
    <property type="project" value="TreeGrafter"/>
</dbReference>
<dbReference type="HOGENOM" id="CLU_876099_0_0_7"/>
<evidence type="ECO:0000256" key="3">
    <source>
        <dbReference type="PROSITE-ProRule" id="PRU00023"/>
    </source>
</evidence>
<dbReference type="AlphaFoldDB" id="V6DJQ1"/>
<sequence length="306" mass="35228">MKRFIILLLILFNLKLISMESIQKTHIFKAVVDNQTEIVEKLLESGANINETDEKGRTLLMLAALYNQKDTFNLLVNKNSSIDLQDNEGKNALHHAVKPYYNTTKTIEELHTEKIKNQEIIKKLIDLGLPINTKDNAGQTPLILACKHENKEAINILINNNEIEIDLQDNNGKTAIMYATIFQNFDIIKMLLNYNANINLLDKENDTPLMYAVMLKNLSILELLLKEKANPNIKNNKGQFPLTYAAKEHHNDIDVYTKIIKVLLDYDSDPKVQDKFKNTALTYVTRRKNQELINIIKQAIEKFNHN</sequence>
<keyword evidence="1" id="KW-0677">Repeat</keyword>
<gene>
    <name evidence="4" type="primary">ankX_17</name>
    <name evidence="4" type="ORF">BABL1_gene_274</name>
</gene>
<evidence type="ECO:0000313" key="4">
    <source>
        <dbReference type="EMBL" id="CDK30741.1"/>
    </source>
</evidence>
<feature type="repeat" description="ANK" evidence="3">
    <location>
        <begin position="22"/>
        <end position="54"/>
    </location>
</feature>
<dbReference type="Proteomes" id="UP000018769">
    <property type="component" value="Chromosome I"/>
</dbReference>
<dbReference type="SMART" id="SM00248">
    <property type="entry name" value="ANK"/>
    <property type="match status" value="8"/>
</dbReference>
<feature type="repeat" description="ANK" evidence="3">
    <location>
        <begin position="171"/>
        <end position="203"/>
    </location>
</feature>
<dbReference type="InterPro" id="IPR036770">
    <property type="entry name" value="Ankyrin_rpt-contain_sf"/>
</dbReference>
<keyword evidence="2 3" id="KW-0040">ANK repeat</keyword>